<evidence type="ECO:0000313" key="3">
    <source>
        <dbReference type="Proteomes" id="UP000234329"/>
    </source>
</evidence>
<comment type="caution">
    <text evidence="2">The sequence shown here is derived from an EMBL/GenBank/DDBJ whole genome shotgun (WGS) entry which is preliminary data.</text>
</comment>
<gene>
    <name evidence="2" type="ORF">B1757_13420</name>
</gene>
<dbReference type="InterPro" id="IPR036390">
    <property type="entry name" value="WH_DNA-bd_sf"/>
</dbReference>
<evidence type="ECO:0008006" key="4">
    <source>
        <dbReference type="Google" id="ProtNLM"/>
    </source>
</evidence>
<dbReference type="InParanoid" id="A0A2I1DIN0"/>
<sequence length="336" mass="37865">MLSYVCIKTPTKPIYPRLVTVAESAGLSESSVKRSVRTLETKGYITRISQDRGERTGNFLTRRTILSEKTLIFTGLLKEKKAYLNNDPEGPSKAGQMPTENLSPARPKTDLPPEFKLLPAIENELRSPTRKSNISTEGCPTKIRKSAHIPQDLQWLQEEYKIPAPVIFWAMKTAREAGTTLSAVALHIRERIRDAKDATRYLAGVIRNLAQGKNLWRTERPTSVQSADALGQQEKWRKQVEQQWGMGRVYTNHAGAWVRVISFDLVEIYQTDPADPVVKPRARKTLRQILPELETGIWTPKGEAQEKSPENSWETGLQMCRKTLKTCALSSGVVQS</sequence>
<protein>
    <recommendedName>
        <fullName evidence="4">Helix-turn-helix domain-containing protein</fullName>
    </recommendedName>
</protein>
<proteinExistence type="predicted"/>
<evidence type="ECO:0000256" key="1">
    <source>
        <dbReference type="SAM" id="MobiDB-lite"/>
    </source>
</evidence>
<reference evidence="2 3" key="1">
    <citation type="submission" date="2017-03" db="EMBL/GenBank/DDBJ databases">
        <title>Draft genime sequence of the acidophilic sulfur-oxidizing bacterium Acidithiobacillus sp. SH, isolated from seawater.</title>
        <authorList>
            <person name="Sharmin S."/>
            <person name="Tokuhisa M."/>
            <person name="Kanao T."/>
            <person name="Kamimura K."/>
        </authorList>
    </citation>
    <scope>NUCLEOTIDE SEQUENCE [LARGE SCALE GENOMIC DNA]</scope>
    <source>
        <strain evidence="2 3">SH</strain>
    </source>
</reference>
<keyword evidence="3" id="KW-1185">Reference proteome</keyword>
<accession>A0A2I1DIN0</accession>
<dbReference type="AlphaFoldDB" id="A0A2I1DIN0"/>
<dbReference type="SUPFAM" id="SSF46785">
    <property type="entry name" value="Winged helix' DNA-binding domain"/>
    <property type="match status" value="1"/>
</dbReference>
<feature type="region of interest" description="Disordered" evidence="1">
    <location>
        <begin position="84"/>
        <end position="110"/>
    </location>
</feature>
<dbReference type="EMBL" id="MXAV01000052">
    <property type="protein sequence ID" value="PKY09722.1"/>
    <property type="molecule type" value="Genomic_DNA"/>
</dbReference>
<organism evidence="2 3">
    <name type="scientific">Acidithiobacillus marinus</name>
    <dbReference type="NCBI Taxonomy" id="187490"/>
    <lineage>
        <taxon>Bacteria</taxon>
        <taxon>Pseudomonadati</taxon>
        <taxon>Pseudomonadota</taxon>
        <taxon>Acidithiobacillia</taxon>
        <taxon>Acidithiobacillales</taxon>
        <taxon>Acidithiobacillaceae</taxon>
        <taxon>Acidithiobacillus</taxon>
    </lineage>
</organism>
<dbReference type="Proteomes" id="UP000234329">
    <property type="component" value="Unassembled WGS sequence"/>
</dbReference>
<evidence type="ECO:0000313" key="2">
    <source>
        <dbReference type="EMBL" id="PKY09722.1"/>
    </source>
</evidence>
<name>A0A2I1DIN0_9PROT</name>